<dbReference type="SUPFAM" id="SSF81321">
    <property type="entry name" value="Family A G protein-coupled receptor-like"/>
    <property type="match status" value="1"/>
</dbReference>
<evidence type="ECO:0000256" key="4">
    <source>
        <dbReference type="ARBA" id="ARBA00023136"/>
    </source>
</evidence>
<dbReference type="GO" id="GO:0008528">
    <property type="term" value="F:G protein-coupled peptide receptor activity"/>
    <property type="evidence" value="ECO:0007669"/>
    <property type="project" value="InterPro"/>
</dbReference>
<dbReference type="InterPro" id="IPR019427">
    <property type="entry name" value="7TM_GPCR_serpentine_rcpt_Srw"/>
</dbReference>
<reference evidence="7 8" key="1">
    <citation type="journal article" date="2021" name="Elife">
        <title>Chloroplast acquisition without the gene transfer in kleptoplastic sea slugs, Plakobranchus ocellatus.</title>
        <authorList>
            <person name="Maeda T."/>
            <person name="Takahashi S."/>
            <person name="Yoshida T."/>
            <person name="Shimamura S."/>
            <person name="Takaki Y."/>
            <person name="Nagai Y."/>
            <person name="Toyoda A."/>
            <person name="Suzuki Y."/>
            <person name="Arimoto A."/>
            <person name="Ishii H."/>
            <person name="Satoh N."/>
            <person name="Nishiyama T."/>
            <person name="Hasebe M."/>
            <person name="Maruyama T."/>
            <person name="Minagawa J."/>
            <person name="Obokata J."/>
            <person name="Shigenobu S."/>
        </authorList>
    </citation>
    <scope>NUCLEOTIDE SEQUENCE [LARGE SCALE GENOMIC DNA]</scope>
</reference>
<protein>
    <submittedName>
        <fullName evidence="7">Chemosensory receptor A</fullName>
    </submittedName>
</protein>
<dbReference type="InterPro" id="IPR017452">
    <property type="entry name" value="GPCR_Rhodpsn_7TM"/>
</dbReference>
<accession>A0AAV4JJK4</accession>
<dbReference type="Gene3D" id="1.20.1070.10">
    <property type="entry name" value="Rhodopsin 7-helix transmembrane proteins"/>
    <property type="match status" value="1"/>
</dbReference>
<evidence type="ECO:0000256" key="5">
    <source>
        <dbReference type="SAM" id="Phobius"/>
    </source>
</evidence>
<keyword evidence="8" id="KW-1185">Reference proteome</keyword>
<feature type="transmembrane region" description="Helical" evidence="5">
    <location>
        <begin position="53"/>
        <end position="81"/>
    </location>
</feature>
<dbReference type="Pfam" id="PF10324">
    <property type="entry name" value="7TM_GPCR_Srw"/>
    <property type="match status" value="1"/>
</dbReference>
<evidence type="ECO:0000313" key="7">
    <source>
        <dbReference type="EMBL" id="GFS22864.1"/>
    </source>
</evidence>
<evidence type="ECO:0000256" key="3">
    <source>
        <dbReference type="ARBA" id="ARBA00022989"/>
    </source>
</evidence>
<evidence type="ECO:0000313" key="8">
    <source>
        <dbReference type="Proteomes" id="UP000762676"/>
    </source>
</evidence>
<keyword evidence="4 5" id="KW-0472">Membrane</keyword>
<keyword evidence="3 5" id="KW-1133">Transmembrane helix</keyword>
<sequence length="198" mass="22055">MFTRRTILCLIGGMVIYQIVSGLPRSFGVRLSWTTSPLSGRAKLAYWIFRPRLVVYSFLASFSIPNIVCFIVVVIGTIFLISKFKQSRKFRDSVSASGGQELGKLSNKDLRLVRSMIFISVIYIAGATPGVLVYVFTTAYTSLHIDDPYYGTLATLLFLTSSIVQALASSVNIFVYVSMGSKFKRTLKEVLFLKSESL</sequence>
<feature type="transmembrane region" description="Helical" evidence="5">
    <location>
        <begin position="116"/>
        <end position="137"/>
    </location>
</feature>
<dbReference type="AlphaFoldDB" id="A0AAV4JJK4"/>
<gene>
    <name evidence="7" type="ORF">ElyMa_003374600</name>
</gene>
<dbReference type="GO" id="GO:0016020">
    <property type="term" value="C:membrane"/>
    <property type="evidence" value="ECO:0007669"/>
    <property type="project" value="UniProtKB-SubCell"/>
</dbReference>
<evidence type="ECO:0000256" key="1">
    <source>
        <dbReference type="ARBA" id="ARBA00004370"/>
    </source>
</evidence>
<keyword evidence="2 5" id="KW-0812">Transmembrane</keyword>
<evidence type="ECO:0000259" key="6">
    <source>
        <dbReference type="PROSITE" id="PS50262"/>
    </source>
</evidence>
<dbReference type="Proteomes" id="UP000762676">
    <property type="component" value="Unassembled WGS sequence"/>
</dbReference>
<dbReference type="PROSITE" id="PS50262">
    <property type="entry name" value="G_PROTEIN_RECEP_F1_2"/>
    <property type="match status" value="1"/>
</dbReference>
<comment type="caution">
    <text evidence="7">The sequence shown here is derived from an EMBL/GenBank/DDBJ whole genome shotgun (WGS) entry which is preliminary data.</text>
</comment>
<dbReference type="EMBL" id="BMAT01006949">
    <property type="protein sequence ID" value="GFS22864.1"/>
    <property type="molecule type" value="Genomic_DNA"/>
</dbReference>
<proteinExistence type="predicted"/>
<evidence type="ECO:0000256" key="2">
    <source>
        <dbReference type="ARBA" id="ARBA00022692"/>
    </source>
</evidence>
<feature type="domain" description="G-protein coupled receptors family 1 profile" evidence="6">
    <location>
        <begin position="1"/>
        <end position="176"/>
    </location>
</feature>
<name>A0AAV4JJK4_9GAST</name>
<keyword evidence="7" id="KW-0675">Receptor</keyword>
<comment type="subcellular location">
    <subcellularLocation>
        <location evidence="1">Membrane</location>
    </subcellularLocation>
</comment>
<feature type="transmembrane region" description="Helical" evidence="5">
    <location>
        <begin position="149"/>
        <end position="177"/>
    </location>
</feature>
<organism evidence="7 8">
    <name type="scientific">Elysia marginata</name>
    <dbReference type="NCBI Taxonomy" id="1093978"/>
    <lineage>
        <taxon>Eukaryota</taxon>
        <taxon>Metazoa</taxon>
        <taxon>Spiralia</taxon>
        <taxon>Lophotrochozoa</taxon>
        <taxon>Mollusca</taxon>
        <taxon>Gastropoda</taxon>
        <taxon>Heterobranchia</taxon>
        <taxon>Euthyneura</taxon>
        <taxon>Panpulmonata</taxon>
        <taxon>Sacoglossa</taxon>
        <taxon>Placobranchoidea</taxon>
        <taxon>Plakobranchidae</taxon>
        <taxon>Elysia</taxon>
    </lineage>
</organism>